<dbReference type="EMBL" id="CP046914">
    <property type="protein sequence ID" value="QGZ63832.1"/>
    <property type="molecule type" value="Genomic_DNA"/>
</dbReference>
<protein>
    <submittedName>
        <fullName evidence="2">Uncharacterized protein</fullName>
    </submittedName>
</protein>
<dbReference type="OrthoDB" id="581516at2"/>
<evidence type="ECO:0000313" key="3">
    <source>
        <dbReference type="Proteomes" id="UP000433577"/>
    </source>
</evidence>
<evidence type="ECO:0000313" key="2">
    <source>
        <dbReference type="EMBL" id="QGZ63832.1"/>
    </source>
</evidence>
<dbReference type="Proteomes" id="UP000433577">
    <property type="component" value="Chromosome 2"/>
</dbReference>
<evidence type="ECO:0000256" key="1">
    <source>
        <dbReference type="SAM" id="MobiDB-lite"/>
    </source>
</evidence>
<keyword evidence="3" id="KW-1185">Reference proteome</keyword>
<proteinExistence type="predicted"/>
<organism evidence="2 3">
    <name type="scientific">Paraburkholderia acidisoli</name>
    <dbReference type="NCBI Taxonomy" id="2571748"/>
    <lineage>
        <taxon>Bacteria</taxon>
        <taxon>Pseudomonadati</taxon>
        <taxon>Pseudomonadota</taxon>
        <taxon>Betaproteobacteria</taxon>
        <taxon>Burkholderiales</taxon>
        <taxon>Burkholderiaceae</taxon>
        <taxon>Paraburkholderia</taxon>
    </lineage>
</organism>
<feature type="region of interest" description="Disordered" evidence="1">
    <location>
        <begin position="244"/>
        <end position="294"/>
    </location>
</feature>
<dbReference type="AlphaFoldDB" id="A0A7Z2JFV0"/>
<gene>
    <name evidence="2" type="ORF">FAZ98_18945</name>
</gene>
<sequence>MKQTVTGLFKSYDEALHAQAALLQRGFAASEIDLPAQNEGVLAGIERLVTSFFSTTGDVRQTTAEQQGEATPPLGESVRIGVHVDDEVHAELAAETLRAEHALEVARRGAPWTWPAASTDHPAVPDAQREHSALDELGLGDIADAMRRRAHAAATPPTEATASTVTPAATPVVDTINPVDPLNEAEATVLTAASAPGAGAVMGVHHVEVVDAPVVEAPVVNVPAAPEAKAPAQGVAPQIPNEFLEFEEASSEPHPEPHEAPASPAASQTQRQATGQSADQATTPAPGQPPRTLH</sequence>
<reference evidence="2 3" key="1">
    <citation type="submission" date="2019-12" db="EMBL/GenBank/DDBJ databases">
        <title>Paraburkholderia acidiphila 7Q-K02 sp. nov and Paraburkholderia acidisoli DHF22 sp. nov., two strains isolated from forest soil.</title>
        <authorList>
            <person name="Gao Z."/>
            <person name="Qiu L."/>
        </authorList>
    </citation>
    <scope>NUCLEOTIDE SEQUENCE [LARGE SCALE GENOMIC DNA]</scope>
    <source>
        <strain evidence="2 3">DHF22</strain>
    </source>
</reference>
<feature type="compositionally biased region" description="Polar residues" evidence="1">
    <location>
        <begin position="268"/>
        <end position="285"/>
    </location>
</feature>
<dbReference type="RefSeq" id="WP_158952823.1">
    <property type="nucleotide sequence ID" value="NZ_CP046914.1"/>
</dbReference>
<dbReference type="KEGG" id="pacs:FAZ98_18945"/>
<accession>A0A7Z2JFV0</accession>
<name>A0A7Z2JFV0_9BURK</name>